<gene>
    <name evidence="2" type="ORF">BLA23254_07460</name>
</gene>
<feature type="compositionally biased region" description="Polar residues" evidence="1">
    <location>
        <begin position="171"/>
        <end position="185"/>
    </location>
</feature>
<sequence length="201" mass="22695">MVISIGPARHWRAARMAESTDDRPGAISREADAQLSLDYWRRRTEESKALIARLNDRLRKRDHRIELLELALARTALMHHVWASHLERRLERSSAFNADGQFNVAVQSDGSAARAADDPGRGVIVHLPHLTRTLEALFDVMREYWSEWDPDRPPKSSTVARAIDEKLGLKAQTNGEASRNAQTFAASLRPDSVSESDGRHR</sequence>
<evidence type="ECO:0000313" key="3">
    <source>
        <dbReference type="Proteomes" id="UP000494218"/>
    </source>
</evidence>
<name>A0A6P2SNN4_BURL3</name>
<evidence type="ECO:0000256" key="1">
    <source>
        <dbReference type="SAM" id="MobiDB-lite"/>
    </source>
</evidence>
<reference evidence="2 3" key="1">
    <citation type="submission" date="2019-09" db="EMBL/GenBank/DDBJ databases">
        <authorList>
            <person name="Depoorter E."/>
        </authorList>
    </citation>
    <scope>NUCLEOTIDE SEQUENCE [LARGE SCALE GENOMIC DNA]</scope>
    <source>
        <strain evidence="2">LMG 23254</strain>
    </source>
</reference>
<dbReference type="AlphaFoldDB" id="A0A6P2SNN4"/>
<feature type="region of interest" description="Disordered" evidence="1">
    <location>
        <begin position="170"/>
        <end position="201"/>
    </location>
</feature>
<accession>A0A6P2SNN4</accession>
<proteinExistence type="predicted"/>
<protein>
    <submittedName>
        <fullName evidence="2">Uncharacterized protein</fullName>
    </submittedName>
</protein>
<organism evidence="2 3">
    <name type="scientific">Burkholderia lata (strain ATCC 17760 / DSM 23089 / LMG 22485 / NCIMB 9086 / R18194 / 383)</name>
    <dbReference type="NCBI Taxonomy" id="482957"/>
    <lineage>
        <taxon>Bacteria</taxon>
        <taxon>Pseudomonadati</taxon>
        <taxon>Pseudomonadota</taxon>
        <taxon>Betaproteobacteria</taxon>
        <taxon>Burkholderiales</taxon>
        <taxon>Burkholderiaceae</taxon>
        <taxon>Burkholderia</taxon>
        <taxon>Burkholderia cepacia complex</taxon>
    </lineage>
</organism>
<dbReference type="EMBL" id="CABVPW010000059">
    <property type="protein sequence ID" value="VWC47262.1"/>
    <property type="molecule type" value="Genomic_DNA"/>
</dbReference>
<evidence type="ECO:0000313" key="2">
    <source>
        <dbReference type="EMBL" id="VWC47262.1"/>
    </source>
</evidence>
<dbReference type="Proteomes" id="UP000494218">
    <property type="component" value="Unassembled WGS sequence"/>
</dbReference>